<feature type="binding site" evidence="11">
    <location>
        <position position="286"/>
    </location>
    <ligand>
        <name>FMN</name>
        <dbReference type="ChEBI" id="CHEBI:58210"/>
    </ligand>
</feature>
<dbReference type="SUPFAM" id="SSF103263">
    <property type="entry name" value="Chorismate synthase, AroC"/>
    <property type="match status" value="1"/>
</dbReference>
<comment type="cofactor">
    <cofactor evidence="11 12">
        <name>FMNH2</name>
        <dbReference type="ChEBI" id="CHEBI:57618"/>
    </cofactor>
    <text evidence="11 12">Reduced FMN (FMNH(2)).</text>
</comment>
<evidence type="ECO:0000256" key="12">
    <source>
        <dbReference type="RuleBase" id="RU000605"/>
    </source>
</evidence>
<evidence type="ECO:0000256" key="7">
    <source>
        <dbReference type="ARBA" id="ARBA00022827"/>
    </source>
</evidence>
<dbReference type="PROSITE" id="PS00787">
    <property type="entry name" value="CHORISMATE_SYNTHASE_1"/>
    <property type="match status" value="1"/>
</dbReference>
<evidence type="ECO:0000256" key="5">
    <source>
        <dbReference type="ARBA" id="ARBA00022630"/>
    </source>
</evidence>
<keyword evidence="7 11" id="KW-0274">FAD</keyword>
<dbReference type="PIRSF" id="PIRSF001456">
    <property type="entry name" value="Chorismate_synth"/>
    <property type="match status" value="1"/>
</dbReference>
<feature type="binding site" evidence="11">
    <location>
        <begin position="301"/>
        <end position="305"/>
    </location>
    <ligand>
        <name>FMN</name>
        <dbReference type="ChEBI" id="CHEBI:58210"/>
    </ligand>
</feature>
<dbReference type="GO" id="GO:0008652">
    <property type="term" value="P:amino acid biosynthetic process"/>
    <property type="evidence" value="ECO:0007669"/>
    <property type="project" value="UniProtKB-KW"/>
</dbReference>
<protein>
    <recommendedName>
        <fullName evidence="3 11">Chorismate synthase</fullName>
        <shortName evidence="11">CS</shortName>
        <ecNumber evidence="3 11">4.2.3.5</ecNumber>
    </recommendedName>
    <alternativeName>
        <fullName evidence="11">5-enolpyruvylshikimate-3-phosphate phospholyase</fullName>
    </alternativeName>
</protein>
<evidence type="ECO:0000256" key="3">
    <source>
        <dbReference type="ARBA" id="ARBA00013036"/>
    </source>
</evidence>
<dbReference type="UniPathway" id="UPA00053">
    <property type="reaction ID" value="UER00090"/>
</dbReference>
<feature type="binding site" evidence="11">
    <location>
        <position position="328"/>
    </location>
    <ligand>
        <name>FMN</name>
        <dbReference type="ChEBI" id="CHEBI:58210"/>
    </ligand>
</feature>
<comment type="caution">
    <text evidence="13">The sequence shown here is derived from an EMBL/GenBank/DDBJ whole genome shotgun (WGS) entry which is preliminary data.</text>
</comment>
<feature type="binding site" evidence="11">
    <location>
        <position position="48"/>
    </location>
    <ligand>
        <name>NADP(+)</name>
        <dbReference type="ChEBI" id="CHEBI:58349"/>
    </ligand>
</feature>
<evidence type="ECO:0000256" key="6">
    <source>
        <dbReference type="ARBA" id="ARBA00022643"/>
    </source>
</evidence>
<accession>A0A7J2U2K9</accession>
<dbReference type="GO" id="GO:0005829">
    <property type="term" value="C:cytosol"/>
    <property type="evidence" value="ECO:0007669"/>
    <property type="project" value="TreeGrafter"/>
</dbReference>
<reference evidence="13" key="1">
    <citation type="journal article" date="2020" name="mSystems">
        <title>Genome- and Community-Level Interaction Insights into Carbon Utilization and Element Cycling Functions of Hydrothermarchaeota in Hydrothermal Sediment.</title>
        <authorList>
            <person name="Zhou Z."/>
            <person name="Liu Y."/>
            <person name="Xu W."/>
            <person name="Pan J."/>
            <person name="Luo Z.H."/>
            <person name="Li M."/>
        </authorList>
    </citation>
    <scope>NUCLEOTIDE SEQUENCE [LARGE SCALE GENOMIC DNA]</scope>
    <source>
        <strain evidence="13">SpSt-125</strain>
    </source>
</reference>
<comment type="similarity">
    <text evidence="2 11 12">Belongs to the chorismate synthase family.</text>
</comment>
<gene>
    <name evidence="11" type="primary">aroC</name>
    <name evidence="13" type="ORF">ENO26_05890</name>
</gene>
<comment type="pathway">
    <text evidence="1 11 12">Metabolic intermediate biosynthesis; chorismate biosynthesis; chorismate from D-erythrose 4-phosphate and phosphoenolpyruvate: step 7/7.</text>
</comment>
<keyword evidence="5 11" id="KW-0285">Flavoprotein</keyword>
<dbReference type="PROSITE" id="PS00789">
    <property type="entry name" value="CHORISMATE_SYNTHASE_3"/>
    <property type="match status" value="1"/>
</dbReference>
<keyword evidence="4 11" id="KW-0028">Amino-acid biosynthesis</keyword>
<dbReference type="GO" id="GO:0009073">
    <property type="term" value="P:aromatic amino acid family biosynthetic process"/>
    <property type="evidence" value="ECO:0007669"/>
    <property type="project" value="UniProtKB-KW"/>
</dbReference>
<dbReference type="FunFam" id="3.60.150.10:FF:000002">
    <property type="entry name" value="Chorismate synthase"/>
    <property type="match status" value="1"/>
</dbReference>
<evidence type="ECO:0000256" key="4">
    <source>
        <dbReference type="ARBA" id="ARBA00022605"/>
    </source>
</evidence>
<dbReference type="InterPro" id="IPR035904">
    <property type="entry name" value="Chorismate_synth_AroC_sf"/>
</dbReference>
<dbReference type="CDD" id="cd07304">
    <property type="entry name" value="Chorismate_synthase"/>
    <property type="match status" value="1"/>
</dbReference>
<dbReference type="HAMAP" id="MF_00300">
    <property type="entry name" value="Chorismate_synth"/>
    <property type="match status" value="1"/>
</dbReference>
<evidence type="ECO:0000256" key="1">
    <source>
        <dbReference type="ARBA" id="ARBA00005044"/>
    </source>
</evidence>
<comment type="catalytic activity">
    <reaction evidence="11 12">
        <text>5-O-(1-carboxyvinyl)-3-phosphoshikimate = chorismate + phosphate</text>
        <dbReference type="Rhea" id="RHEA:21020"/>
        <dbReference type="ChEBI" id="CHEBI:29748"/>
        <dbReference type="ChEBI" id="CHEBI:43474"/>
        <dbReference type="ChEBI" id="CHEBI:57701"/>
        <dbReference type="EC" id="4.2.3.5"/>
    </reaction>
</comment>
<proteinExistence type="inferred from homology"/>
<dbReference type="PANTHER" id="PTHR21085:SF0">
    <property type="entry name" value="CHORISMATE SYNTHASE"/>
    <property type="match status" value="1"/>
</dbReference>
<dbReference type="AlphaFoldDB" id="A0A7J2U2K9"/>
<evidence type="ECO:0000256" key="2">
    <source>
        <dbReference type="ARBA" id="ARBA00008014"/>
    </source>
</evidence>
<keyword evidence="6 11" id="KW-0288">FMN</keyword>
<dbReference type="InterPro" id="IPR000453">
    <property type="entry name" value="Chorismate_synth"/>
</dbReference>
<feature type="binding site" evidence="11">
    <location>
        <begin position="126"/>
        <end position="128"/>
    </location>
    <ligand>
        <name>FMN</name>
        <dbReference type="ChEBI" id="CHEBI:58210"/>
    </ligand>
</feature>
<keyword evidence="9 11" id="KW-0057">Aromatic amino acid biosynthesis</keyword>
<dbReference type="NCBIfam" id="TIGR00033">
    <property type="entry name" value="aroC"/>
    <property type="match status" value="1"/>
</dbReference>
<dbReference type="GO" id="GO:0004107">
    <property type="term" value="F:chorismate synthase activity"/>
    <property type="evidence" value="ECO:0007669"/>
    <property type="project" value="UniProtKB-UniRule"/>
</dbReference>
<comment type="function">
    <text evidence="11">Catalyzes the anti-1,4-elimination of the C-3 phosphate and the C-6 proR hydrogen from 5-enolpyruvylshikimate-3-phosphate (EPSP) to yield chorismate, which is the branch point compound that serves as the starting substrate for the three terminal pathways of aromatic amino acid biosynthesis. This reaction introduces a second double bond into the aromatic ring system.</text>
</comment>
<evidence type="ECO:0000256" key="10">
    <source>
        <dbReference type="ARBA" id="ARBA00023239"/>
    </source>
</evidence>
<dbReference type="GO" id="GO:0010181">
    <property type="term" value="F:FMN binding"/>
    <property type="evidence" value="ECO:0007669"/>
    <property type="project" value="TreeGrafter"/>
</dbReference>
<evidence type="ECO:0000313" key="13">
    <source>
        <dbReference type="EMBL" id="HEM67080.1"/>
    </source>
</evidence>
<keyword evidence="8 11" id="KW-0521">NADP</keyword>
<dbReference type="PROSITE" id="PS00788">
    <property type="entry name" value="CHORISMATE_SYNTHASE_2"/>
    <property type="match status" value="1"/>
</dbReference>
<sequence>MPGNSFGKIFRITTFGESHGSAIGVIIDGVPAGLPLSEEDINFELQFRKPGSLYTSPRKEEDIAKILSGVFNGKTIGAPITIVVENRDVVSKHYEELKFTPRPNHADMAYISKYGFENWDYRGGGRASGRETVARVAAGAVAKKLLMLIGTQVAACVESMGEEVVSNSISFEDALASRCLTTRACKKEYDSRFRALLDHVIEEGDSVGAIVRVIGIGIPRGLGEPVFDKIKADLAKAMLSIPGAIGFEIGLGFKAALERGSKLMDELIVRNGEIHWKYNFYGGVLGGITIGEPLLFRVAFKPTSSIRKPMKTIDLRTLKEVEIVVRGRHDPCIGIRGAAVVEAMTAIVLVDHAMRAGLISTVRISQRDVEAINEGWERYKRNACLGRDINS</sequence>
<dbReference type="NCBIfam" id="NF003793">
    <property type="entry name" value="PRK05382.1"/>
    <property type="match status" value="1"/>
</dbReference>
<dbReference type="GO" id="GO:0009423">
    <property type="term" value="P:chorismate biosynthetic process"/>
    <property type="evidence" value="ECO:0007669"/>
    <property type="project" value="UniProtKB-UniRule"/>
</dbReference>
<evidence type="ECO:0000256" key="9">
    <source>
        <dbReference type="ARBA" id="ARBA00023141"/>
    </source>
</evidence>
<name>A0A7J2U2K9_9CREN</name>
<evidence type="ECO:0000256" key="8">
    <source>
        <dbReference type="ARBA" id="ARBA00022857"/>
    </source>
</evidence>
<dbReference type="InterPro" id="IPR020541">
    <property type="entry name" value="Chorismate_synthase_CS"/>
</dbReference>
<dbReference type="PANTHER" id="PTHR21085">
    <property type="entry name" value="CHORISMATE SYNTHASE"/>
    <property type="match status" value="1"/>
</dbReference>
<organism evidence="13">
    <name type="scientific">Ignisphaera aggregans</name>
    <dbReference type="NCBI Taxonomy" id="334771"/>
    <lineage>
        <taxon>Archaea</taxon>
        <taxon>Thermoproteota</taxon>
        <taxon>Thermoprotei</taxon>
        <taxon>Desulfurococcales</taxon>
        <taxon>Desulfurococcaceae</taxon>
        <taxon>Ignisphaera</taxon>
    </lineage>
</organism>
<dbReference type="EC" id="4.2.3.5" evidence="3 11"/>
<dbReference type="EMBL" id="DSEU01000040">
    <property type="protein sequence ID" value="HEM67080.1"/>
    <property type="molecule type" value="Genomic_DNA"/>
</dbReference>
<dbReference type="Gene3D" id="3.60.150.10">
    <property type="entry name" value="Chorismate synthase AroC"/>
    <property type="match status" value="1"/>
</dbReference>
<comment type="caution">
    <text evidence="11">Lacks conserved residue(s) required for the propagation of feature annotation.</text>
</comment>
<keyword evidence="10 11" id="KW-0456">Lyase</keyword>
<dbReference type="Pfam" id="PF01264">
    <property type="entry name" value="Chorismate_synt"/>
    <property type="match status" value="1"/>
</dbReference>
<evidence type="ECO:0000256" key="11">
    <source>
        <dbReference type="HAMAP-Rule" id="MF_00300"/>
    </source>
</evidence>